<dbReference type="Proteomes" id="UP000003074">
    <property type="component" value="Unassembled WGS sequence"/>
</dbReference>
<name>F7QS65_9LACO</name>
<dbReference type="InterPro" id="IPR009061">
    <property type="entry name" value="DNA-bd_dom_put_sf"/>
</dbReference>
<dbReference type="EMBL" id="AFOI01000001">
    <property type="protein sequence ID" value="EGM52763.1"/>
    <property type="molecule type" value="Genomic_DNA"/>
</dbReference>
<dbReference type="AlphaFoldDB" id="F7QS65"/>
<organism evidence="2 3">
    <name type="scientific">Ligilactobacillus salivarius GJ-24</name>
    <dbReference type="NCBI Taxonomy" id="1041521"/>
    <lineage>
        <taxon>Bacteria</taxon>
        <taxon>Bacillati</taxon>
        <taxon>Bacillota</taxon>
        <taxon>Bacilli</taxon>
        <taxon>Lactobacillales</taxon>
        <taxon>Lactobacillaceae</taxon>
        <taxon>Ligilactobacillus</taxon>
    </lineage>
</organism>
<accession>F7QS65</accession>
<evidence type="ECO:0000313" key="2">
    <source>
        <dbReference type="EMBL" id="EGM52763.1"/>
    </source>
</evidence>
<dbReference type="Gene3D" id="1.10.1660.10">
    <property type="match status" value="1"/>
</dbReference>
<dbReference type="SMART" id="SM00422">
    <property type="entry name" value="HTH_MERR"/>
    <property type="match status" value="1"/>
</dbReference>
<dbReference type="GO" id="GO:0003677">
    <property type="term" value="F:DNA binding"/>
    <property type="evidence" value="ECO:0007669"/>
    <property type="project" value="InterPro"/>
</dbReference>
<comment type="caution">
    <text evidence="2">The sequence shown here is derived from an EMBL/GenBank/DDBJ whole genome shotgun (WGS) entry which is preliminary data.</text>
</comment>
<dbReference type="Pfam" id="PF13411">
    <property type="entry name" value="MerR_1"/>
    <property type="match status" value="1"/>
</dbReference>
<protein>
    <submittedName>
        <fullName evidence="2">MerR family transcriptional regulator</fullName>
    </submittedName>
</protein>
<dbReference type="SUPFAM" id="SSF46955">
    <property type="entry name" value="Putative DNA-binding domain"/>
    <property type="match status" value="1"/>
</dbReference>
<proteinExistence type="predicted"/>
<dbReference type="CDD" id="cd01105">
    <property type="entry name" value="HTH_GlnR-like"/>
    <property type="match status" value="1"/>
</dbReference>
<evidence type="ECO:0000313" key="3">
    <source>
        <dbReference type="Proteomes" id="UP000003074"/>
    </source>
</evidence>
<gene>
    <name evidence="2" type="ORF">LSGJ_00153</name>
</gene>
<reference evidence="2 3" key="1">
    <citation type="journal article" date="2011" name="J. Bacteriol.">
        <title>Genome Sequence of Lactobacillus salivarius GJ-24, a Probiotic Strain Isolated from Healthy Adult Intestine.</title>
        <authorList>
            <person name="Cho Y.J."/>
            <person name="Choi J.K."/>
            <person name="Kim J.H."/>
            <person name="Lim Y.S."/>
            <person name="Ham J.S."/>
            <person name="Kang D.K."/>
            <person name="Chun J."/>
            <person name="Paik H.D."/>
            <person name="Kim G.B."/>
        </authorList>
    </citation>
    <scope>NUCLEOTIDE SEQUENCE [LARGE SCALE GENOMIC DNA]</scope>
    <source>
        <strain evidence="2 3">GJ-24</strain>
    </source>
</reference>
<feature type="domain" description="HTH merR-type" evidence="1">
    <location>
        <begin position="43"/>
        <end position="113"/>
    </location>
</feature>
<dbReference type="PATRIC" id="fig|1041521.3.peg.154"/>
<dbReference type="GO" id="GO:0006355">
    <property type="term" value="P:regulation of DNA-templated transcription"/>
    <property type="evidence" value="ECO:0007669"/>
    <property type="project" value="InterPro"/>
</dbReference>
<evidence type="ECO:0000259" key="1">
    <source>
        <dbReference type="SMART" id="SM00422"/>
    </source>
</evidence>
<sequence>MSRKLTNELKKLQLMYNIWTKERSKIVFFQNTDGKKAMDDIQIGIGDMSKSTGVSSRQLRYWEEKGYIKSINDGDGNKRKFTINEYYHIRLIKHFLDEGYTLNASIEKAEERRQQLLVLRRFGVEIIKDVEITDRDKHYGKIDLGKVCNDENKHAYGIVNEDGCSIEIEGEE</sequence>
<dbReference type="InterPro" id="IPR000551">
    <property type="entry name" value="MerR-type_HTH_dom"/>
</dbReference>